<dbReference type="PANTHER" id="PTHR33990:SF1">
    <property type="entry name" value="PROTEIN YJDN"/>
    <property type="match status" value="1"/>
</dbReference>
<evidence type="ECO:0000313" key="4">
    <source>
        <dbReference type="Proteomes" id="UP001501475"/>
    </source>
</evidence>
<keyword evidence="4" id="KW-1185">Reference proteome</keyword>
<accession>A0ABN2K1F9</accession>
<dbReference type="RefSeq" id="WP_344061109.1">
    <property type="nucleotide sequence ID" value="NZ_BAAAPN010000009.1"/>
</dbReference>
<dbReference type="Pfam" id="PF00903">
    <property type="entry name" value="Glyoxalase"/>
    <property type="match status" value="1"/>
</dbReference>
<reference evidence="3 4" key="1">
    <citation type="journal article" date="2019" name="Int. J. Syst. Evol. Microbiol.">
        <title>The Global Catalogue of Microorganisms (GCM) 10K type strain sequencing project: providing services to taxonomists for standard genome sequencing and annotation.</title>
        <authorList>
            <consortium name="The Broad Institute Genomics Platform"/>
            <consortium name="The Broad Institute Genome Sequencing Center for Infectious Disease"/>
            <person name="Wu L."/>
            <person name="Ma J."/>
        </authorList>
    </citation>
    <scope>NUCLEOTIDE SEQUENCE [LARGE SCALE GENOMIC DNA]</scope>
    <source>
        <strain evidence="3 4">JCM 15591</strain>
    </source>
</reference>
<dbReference type="InterPro" id="IPR004360">
    <property type="entry name" value="Glyas_Fos-R_dOase_dom"/>
</dbReference>
<name>A0ABN2K1F9_9MICO</name>
<evidence type="ECO:0000259" key="2">
    <source>
        <dbReference type="Pfam" id="PF00903"/>
    </source>
</evidence>
<gene>
    <name evidence="3" type="ORF">GCM10009810_03010</name>
</gene>
<comment type="caution">
    <text evidence="3">The sequence shown here is derived from an EMBL/GenBank/DDBJ whole genome shotgun (WGS) entry which is preliminary data.</text>
</comment>
<feature type="domain" description="Glyoxalase/fosfomycin resistance/dioxygenase" evidence="2">
    <location>
        <begin position="28"/>
        <end position="148"/>
    </location>
</feature>
<dbReference type="Gene3D" id="3.10.180.10">
    <property type="entry name" value="2,3-Dihydroxybiphenyl 1,2-Dioxygenase, domain 1"/>
    <property type="match status" value="1"/>
</dbReference>
<dbReference type="PANTHER" id="PTHR33990">
    <property type="entry name" value="PROTEIN YJDN-RELATED"/>
    <property type="match status" value="1"/>
</dbReference>
<sequence length="207" mass="21961">MRTALQCADALPTRGRGDQIIRSHRVTLNPYLTFDGNACEAMAFYAAVLGGDLRVSTFAEFGDPGNEGVMHAQLQTPAGFTSMASDMPPGMGDGYVAGTNISISLSGNASNELRGYWAGLAEGGTVTMPLEKQMWGDEFGMLDDRFGITGWATLPGRRPHRTEVCVHGQRALNGRNPGLVANAAESGSAVCGPEGGEIRTRSRPRRA</sequence>
<proteinExistence type="predicted"/>
<feature type="region of interest" description="Disordered" evidence="1">
    <location>
        <begin position="186"/>
        <end position="207"/>
    </location>
</feature>
<dbReference type="EMBL" id="BAAAPN010000009">
    <property type="protein sequence ID" value="GAA1745863.1"/>
    <property type="molecule type" value="Genomic_DNA"/>
</dbReference>
<dbReference type="Proteomes" id="UP001501475">
    <property type="component" value="Unassembled WGS sequence"/>
</dbReference>
<dbReference type="InterPro" id="IPR029068">
    <property type="entry name" value="Glyas_Bleomycin-R_OHBP_Dase"/>
</dbReference>
<dbReference type="SUPFAM" id="SSF54593">
    <property type="entry name" value="Glyoxalase/Bleomycin resistance protein/Dihydroxybiphenyl dioxygenase"/>
    <property type="match status" value="1"/>
</dbReference>
<evidence type="ECO:0000256" key="1">
    <source>
        <dbReference type="SAM" id="MobiDB-lite"/>
    </source>
</evidence>
<organism evidence="3 4">
    <name type="scientific">Nostocoides vanveenii</name>
    <dbReference type="NCBI Taxonomy" id="330835"/>
    <lineage>
        <taxon>Bacteria</taxon>
        <taxon>Bacillati</taxon>
        <taxon>Actinomycetota</taxon>
        <taxon>Actinomycetes</taxon>
        <taxon>Micrococcales</taxon>
        <taxon>Intrasporangiaceae</taxon>
        <taxon>Nostocoides</taxon>
    </lineage>
</organism>
<evidence type="ECO:0000313" key="3">
    <source>
        <dbReference type="EMBL" id="GAA1745863.1"/>
    </source>
</evidence>
<dbReference type="CDD" id="cd06588">
    <property type="entry name" value="PhnB_like"/>
    <property type="match status" value="1"/>
</dbReference>
<dbReference type="InterPro" id="IPR028973">
    <property type="entry name" value="PhnB-like"/>
</dbReference>
<protein>
    <recommendedName>
        <fullName evidence="2">Glyoxalase/fosfomycin resistance/dioxygenase domain-containing protein</fullName>
    </recommendedName>
</protein>